<name>A0A5B0MI96_PUCGR</name>
<protein>
    <submittedName>
        <fullName evidence="2">Uncharacterized protein</fullName>
    </submittedName>
</protein>
<feature type="chain" id="PRO_5033473596" evidence="1">
    <location>
        <begin position="18"/>
        <end position="64"/>
    </location>
</feature>
<evidence type="ECO:0000313" key="6">
    <source>
        <dbReference type="Proteomes" id="UP000325313"/>
    </source>
</evidence>
<evidence type="ECO:0000313" key="2">
    <source>
        <dbReference type="EMBL" id="KAA1075893.1"/>
    </source>
</evidence>
<gene>
    <name evidence="3" type="ORF">PGT21_029488</name>
    <name evidence="2" type="ORF">PGTUg99_026609</name>
    <name evidence="4" type="ORF">PGTUg99_037303</name>
</gene>
<dbReference type="Proteomes" id="UP000325313">
    <property type="component" value="Unassembled WGS sequence"/>
</dbReference>
<evidence type="ECO:0000313" key="3">
    <source>
        <dbReference type="EMBL" id="KAA1091245.1"/>
    </source>
</evidence>
<accession>A0A5B0MI96</accession>
<comment type="caution">
    <text evidence="2">The sequence shown here is derived from an EMBL/GenBank/DDBJ whole genome shotgun (WGS) entry which is preliminary data.</text>
</comment>
<proteinExistence type="predicted"/>
<evidence type="ECO:0000256" key="1">
    <source>
        <dbReference type="SAM" id="SignalP"/>
    </source>
</evidence>
<sequence>MRYILALHVILMSTVWAKFGQSDCPQNSFYTQCNNNIAGTDCSCCLDKNSKAVRKRFPCNGYGL</sequence>
<dbReference type="EMBL" id="VDEP01000471">
    <property type="protein sequence ID" value="KAA1075893.1"/>
    <property type="molecule type" value="Genomic_DNA"/>
</dbReference>
<feature type="signal peptide" evidence="1">
    <location>
        <begin position="1"/>
        <end position="17"/>
    </location>
</feature>
<organism evidence="2 6">
    <name type="scientific">Puccinia graminis f. sp. tritici</name>
    <dbReference type="NCBI Taxonomy" id="56615"/>
    <lineage>
        <taxon>Eukaryota</taxon>
        <taxon>Fungi</taxon>
        <taxon>Dikarya</taxon>
        <taxon>Basidiomycota</taxon>
        <taxon>Pucciniomycotina</taxon>
        <taxon>Pucciniomycetes</taxon>
        <taxon>Pucciniales</taxon>
        <taxon>Pucciniaceae</taxon>
        <taxon>Puccinia</taxon>
    </lineage>
</organism>
<dbReference type="EMBL" id="VSWC01000092">
    <property type="protein sequence ID" value="KAA1091245.1"/>
    <property type="molecule type" value="Genomic_DNA"/>
</dbReference>
<dbReference type="EMBL" id="VDEP01000001">
    <property type="protein sequence ID" value="KAA1139201.1"/>
    <property type="molecule type" value="Genomic_DNA"/>
</dbReference>
<keyword evidence="5" id="KW-1185">Reference proteome</keyword>
<evidence type="ECO:0000313" key="4">
    <source>
        <dbReference type="EMBL" id="KAA1139201.1"/>
    </source>
</evidence>
<keyword evidence="1" id="KW-0732">Signal</keyword>
<reference evidence="5 6" key="1">
    <citation type="submission" date="2019-05" db="EMBL/GenBank/DDBJ databases">
        <title>Emergence of the Ug99 lineage of the wheat stem rust pathogen through somatic hybridization.</title>
        <authorList>
            <person name="Li F."/>
            <person name="Upadhyaya N.M."/>
            <person name="Sperschneider J."/>
            <person name="Matny O."/>
            <person name="Nguyen-Phuc H."/>
            <person name="Mago R."/>
            <person name="Raley C."/>
            <person name="Miller M.E."/>
            <person name="Silverstein K.A.T."/>
            <person name="Henningsen E."/>
            <person name="Hirsch C.D."/>
            <person name="Visser B."/>
            <person name="Pretorius Z.A."/>
            <person name="Steffenson B.J."/>
            <person name="Schwessinger B."/>
            <person name="Dodds P.N."/>
            <person name="Figueroa M."/>
        </authorList>
    </citation>
    <scope>NUCLEOTIDE SEQUENCE [LARGE SCALE GENOMIC DNA]</scope>
    <source>
        <strain evidence="3">21-0</strain>
        <strain evidence="2 6">Ug99</strain>
    </source>
</reference>
<evidence type="ECO:0000313" key="5">
    <source>
        <dbReference type="Proteomes" id="UP000324748"/>
    </source>
</evidence>
<dbReference type="AlphaFoldDB" id="A0A5B0MI96"/>
<dbReference type="Proteomes" id="UP000324748">
    <property type="component" value="Unassembled WGS sequence"/>
</dbReference>